<name>A0AAD1UM09_EUPCR</name>
<dbReference type="Proteomes" id="UP001295684">
    <property type="component" value="Unassembled WGS sequence"/>
</dbReference>
<comment type="caution">
    <text evidence="1">The sequence shown here is derived from an EMBL/GenBank/DDBJ whole genome shotgun (WGS) entry which is preliminary data.</text>
</comment>
<organism evidence="1 2">
    <name type="scientific">Euplotes crassus</name>
    <dbReference type="NCBI Taxonomy" id="5936"/>
    <lineage>
        <taxon>Eukaryota</taxon>
        <taxon>Sar</taxon>
        <taxon>Alveolata</taxon>
        <taxon>Ciliophora</taxon>
        <taxon>Intramacronucleata</taxon>
        <taxon>Spirotrichea</taxon>
        <taxon>Hypotrichia</taxon>
        <taxon>Euplotida</taxon>
        <taxon>Euplotidae</taxon>
        <taxon>Moneuplotes</taxon>
    </lineage>
</organism>
<evidence type="ECO:0000313" key="1">
    <source>
        <dbReference type="EMBL" id="CAI2367759.1"/>
    </source>
</evidence>
<evidence type="ECO:0000313" key="2">
    <source>
        <dbReference type="Proteomes" id="UP001295684"/>
    </source>
</evidence>
<accession>A0AAD1UM09</accession>
<keyword evidence="2" id="KW-1185">Reference proteome</keyword>
<proteinExistence type="predicted"/>
<dbReference type="AlphaFoldDB" id="A0AAD1UM09"/>
<gene>
    <name evidence="1" type="ORF">ECRASSUSDP1_LOCUS9047</name>
</gene>
<dbReference type="EMBL" id="CAMPGE010008874">
    <property type="protein sequence ID" value="CAI2367759.1"/>
    <property type="molecule type" value="Genomic_DNA"/>
</dbReference>
<sequence length="432" mass="49518">MFSPEITHGRYRLPKALKNDKTRFRKESRFKHPRLRLQKKPPKVPGLPDLRSRNSLNNEENVHNFRTIDTTSRNYRYTPEAQFYDESEKYRKSGYFKNSMQMLRAIGNGQVNIGLSYDIRSLDKPDVREKNGHPIHQNIRLCNTPQRLTEMSYVQFFDDLVKENKKKGSSGFKRFKEQVPPRQVASVKKEKRKPGLMSGIISMIAKKSGKLNVSKKKMNKMELYNKCRLSKKSINKGIYEKVLLLSTKHKKPNKLPMTPEIADISARHDDSLNMSSAKPDIANQSMMPVKENLILSQKTPPPKISDPKLQQIKSNFRNSRQSTFGGKSIKMVQSIGKKSGLISEANISNQASKPIEKARKTLDPNVSINTHKENLVMPQRDAGSPMIKIERLKTKDKANIKGALLNNTLMGVKQEPMSRMKSSLPKRYKNNI</sequence>
<reference evidence="1" key="1">
    <citation type="submission" date="2023-07" db="EMBL/GenBank/DDBJ databases">
        <authorList>
            <consortium name="AG Swart"/>
            <person name="Singh M."/>
            <person name="Singh A."/>
            <person name="Seah K."/>
            <person name="Emmerich C."/>
        </authorList>
    </citation>
    <scope>NUCLEOTIDE SEQUENCE</scope>
    <source>
        <strain evidence="1">DP1</strain>
    </source>
</reference>
<protein>
    <submittedName>
        <fullName evidence="1">Uncharacterized protein</fullName>
    </submittedName>
</protein>